<dbReference type="InterPro" id="IPR036890">
    <property type="entry name" value="HATPase_C_sf"/>
</dbReference>
<keyword evidence="9" id="KW-1185">Reference proteome</keyword>
<proteinExistence type="predicted"/>
<dbReference type="GO" id="GO:0005524">
    <property type="term" value="F:ATP binding"/>
    <property type="evidence" value="ECO:0007669"/>
    <property type="project" value="UniProtKB-KW"/>
</dbReference>
<dbReference type="InterPro" id="IPR003594">
    <property type="entry name" value="HATPase_dom"/>
</dbReference>
<evidence type="ECO:0000256" key="3">
    <source>
        <dbReference type="ARBA" id="ARBA00022679"/>
    </source>
</evidence>
<evidence type="ECO:0000259" key="7">
    <source>
        <dbReference type="PROSITE" id="PS50109"/>
    </source>
</evidence>
<accession>A0A1I5P4Y2</accession>
<dbReference type="AlphaFoldDB" id="A0A1I5P4Y2"/>
<dbReference type="GO" id="GO:0000155">
    <property type="term" value="F:phosphorelay sensor kinase activity"/>
    <property type="evidence" value="ECO:0007669"/>
    <property type="project" value="InterPro"/>
</dbReference>
<comment type="catalytic activity">
    <reaction evidence="1">
        <text>ATP + protein L-histidine = ADP + protein N-phospho-L-histidine.</text>
        <dbReference type="EC" id="2.7.13.3"/>
    </reaction>
</comment>
<evidence type="ECO:0000313" key="9">
    <source>
        <dbReference type="Proteomes" id="UP000183769"/>
    </source>
</evidence>
<dbReference type="EC" id="2.7.13.3" evidence="2"/>
<dbReference type="CDD" id="cd00082">
    <property type="entry name" value="HisKA"/>
    <property type="match status" value="1"/>
</dbReference>
<dbReference type="PROSITE" id="PS50109">
    <property type="entry name" value="HIS_KIN"/>
    <property type="match status" value="1"/>
</dbReference>
<dbReference type="Proteomes" id="UP000183769">
    <property type="component" value="Unassembled WGS sequence"/>
</dbReference>
<evidence type="ECO:0000256" key="1">
    <source>
        <dbReference type="ARBA" id="ARBA00000085"/>
    </source>
</evidence>
<dbReference type="InterPro" id="IPR050980">
    <property type="entry name" value="2C_sensor_his_kinase"/>
</dbReference>
<keyword evidence="4" id="KW-0547">Nucleotide-binding</keyword>
<dbReference type="InterPro" id="IPR005467">
    <property type="entry name" value="His_kinase_dom"/>
</dbReference>
<dbReference type="SMART" id="SM00387">
    <property type="entry name" value="HATPase_c"/>
    <property type="match status" value="1"/>
</dbReference>
<dbReference type="PANTHER" id="PTHR44936">
    <property type="entry name" value="SENSOR PROTEIN CREC"/>
    <property type="match status" value="1"/>
</dbReference>
<dbReference type="OrthoDB" id="313422at2157"/>
<evidence type="ECO:0000256" key="5">
    <source>
        <dbReference type="ARBA" id="ARBA00022777"/>
    </source>
</evidence>
<organism evidence="8 9">
    <name type="scientific">Halolamina pelagica</name>
    <dbReference type="NCBI Taxonomy" id="699431"/>
    <lineage>
        <taxon>Archaea</taxon>
        <taxon>Methanobacteriati</taxon>
        <taxon>Methanobacteriota</taxon>
        <taxon>Stenosarchaea group</taxon>
        <taxon>Halobacteria</taxon>
        <taxon>Halobacteriales</taxon>
        <taxon>Haloferacaceae</taxon>
    </lineage>
</organism>
<evidence type="ECO:0000256" key="2">
    <source>
        <dbReference type="ARBA" id="ARBA00012438"/>
    </source>
</evidence>
<evidence type="ECO:0000256" key="4">
    <source>
        <dbReference type="ARBA" id="ARBA00022741"/>
    </source>
</evidence>
<evidence type="ECO:0000313" key="8">
    <source>
        <dbReference type="EMBL" id="SFP29139.1"/>
    </source>
</evidence>
<evidence type="ECO:0000256" key="6">
    <source>
        <dbReference type="ARBA" id="ARBA00022840"/>
    </source>
</evidence>
<protein>
    <recommendedName>
        <fullName evidence="2">histidine kinase</fullName>
        <ecNumber evidence="2">2.7.13.3</ecNumber>
    </recommendedName>
</protein>
<gene>
    <name evidence="8" type="ORF">SAMN05216277_102356</name>
</gene>
<keyword evidence="3" id="KW-0808">Transferase</keyword>
<keyword evidence="5 8" id="KW-0418">Kinase</keyword>
<dbReference type="InterPro" id="IPR003661">
    <property type="entry name" value="HisK_dim/P_dom"/>
</dbReference>
<keyword evidence="6" id="KW-0067">ATP-binding</keyword>
<dbReference type="Pfam" id="PF02518">
    <property type="entry name" value="HATPase_c"/>
    <property type="match status" value="1"/>
</dbReference>
<name>A0A1I5P4Y2_9EURY</name>
<dbReference type="Gene3D" id="3.30.565.10">
    <property type="entry name" value="Histidine kinase-like ATPase, C-terminal domain"/>
    <property type="match status" value="1"/>
</dbReference>
<dbReference type="RefSeq" id="WP_074876032.1">
    <property type="nucleotide sequence ID" value="NZ_FOXI01000002.1"/>
</dbReference>
<dbReference type="SUPFAM" id="SSF55874">
    <property type="entry name" value="ATPase domain of HSP90 chaperone/DNA topoisomerase II/histidine kinase"/>
    <property type="match status" value="1"/>
</dbReference>
<dbReference type="PANTHER" id="PTHR44936:SF10">
    <property type="entry name" value="SENSOR PROTEIN RSTB"/>
    <property type="match status" value="1"/>
</dbReference>
<dbReference type="EMBL" id="FOXI01000002">
    <property type="protein sequence ID" value="SFP29139.1"/>
    <property type="molecule type" value="Genomic_DNA"/>
</dbReference>
<feature type="domain" description="Histidine kinase" evidence="7">
    <location>
        <begin position="139"/>
        <end position="325"/>
    </location>
</feature>
<sequence length="325" mass="33194">MTRTHESSLADRRVLVLGNGDRAAALVRTLAADGVDATRAASAPEALATLDAVAVDLLVVVDGGDWGPRDVFGAAARRGHQLPGVFVGSKTRQLPPGVEQAPAGAEAAASVIRQRLLAATATAAEPAVEHDPLASYGETVSHELRNHLSAARLAVDSLEGPTVEQLRNALDRLEGLADEAEAIAAGEVDDPEPVPLDTAGEDAASRVRAPDASIHVDADGSVRGEPELVTLLLENLIRNSVEHGTTDGGTDAGAGVTVRVIDTDAGFAVVDDGPGFGGGDPFAWGYSTDGGQGAGLGIVRRIADAHGWEIGATTDGGARVEVRTD</sequence>
<dbReference type="GO" id="GO:0005886">
    <property type="term" value="C:plasma membrane"/>
    <property type="evidence" value="ECO:0007669"/>
    <property type="project" value="UniProtKB-SubCell"/>
</dbReference>
<reference evidence="9" key="1">
    <citation type="submission" date="2016-10" db="EMBL/GenBank/DDBJ databases">
        <authorList>
            <person name="Varghese N."/>
            <person name="Submissions S."/>
        </authorList>
    </citation>
    <scope>NUCLEOTIDE SEQUENCE [LARGE SCALE GENOMIC DNA]</scope>
    <source>
        <strain evidence="9">CGMCC 1.10329</strain>
    </source>
</reference>